<dbReference type="SUPFAM" id="SSF51261">
    <property type="entry name" value="Duplicated hybrid motif"/>
    <property type="match status" value="1"/>
</dbReference>
<protein>
    <submittedName>
        <fullName evidence="4">M23 family metallopeptidase</fullName>
    </submittedName>
</protein>
<evidence type="ECO:0000256" key="1">
    <source>
        <dbReference type="ARBA" id="ARBA00022729"/>
    </source>
</evidence>
<dbReference type="Pfam" id="PF01551">
    <property type="entry name" value="Peptidase_M23"/>
    <property type="match status" value="1"/>
</dbReference>
<dbReference type="CDD" id="cd12797">
    <property type="entry name" value="M23_peptidase"/>
    <property type="match status" value="1"/>
</dbReference>
<evidence type="ECO:0000313" key="4">
    <source>
        <dbReference type="EMBL" id="QWC11043.1"/>
    </source>
</evidence>
<dbReference type="GO" id="GO:0004222">
    <property type="term" value="F:metalloendopeptidase activity"/>
    <property type="evidence" value="ECO:0007669"/>
    <property type="project" value="TreeGrafter"/>
</dbReference>
<dbReference type="InterPro" id="IPR016047">
    <property type="entry name" value="M23ase_b-sheet_dom"/>
</dbReference>
<proteinExistence type="predicted"/>
<reference evidence="4 5" key="1">
    <citation type="submission" date="2021-05" db="EMBL/GenBank/DDBJ databases">
        <title>Novel species in genus Arthrobacter.</title>
        <authorList>
            <person name="Zhang G."/>
        </authorList>
    </citation>
    <scope>NUCLEOTIDE SEQUENCE [LARGE SCALE GENOMIC DNA]</scope>
    <source>
        <strain evidence="5">zg-ZUI227</strain>
    </source>
</reference>
<gene>
    <name evidence="4" type="ORF">KKR91_05480</name>
</gene>
<dbReference type="PANTHER" id="PTHR21666">
    <property type="entry name" value="PEPTIDASE-RELATED"/>
    <property type="match status" value="1"/>
</dbReference>
<evidence type="ECO:0000259" key="3">
    <source>
        <dbReference type="Pfam" id="PF01551"/>
    </source>
</evidence>
<evidence type="ECO:0000313" key="5">
    <source>
        <dbReference type="Proteomes" id="UP000676885"/>
    </source>
</evidence>
<keyword evidence="5" id="KW-1185">Reference proteome</keyword>
<dbReference type="Proteomes" id="UP000676885">
    <property type="component" value="Chromosome"/>
</dbReference>
<organism evidence="4 5">
    <name type="scientific">Arthrobacter jiangjiafuii</name>
    <dbReference type="NCBI Taxonomy" id="2817475"/>
    <lineage>
        <taxon>Bacteria</taxon>
        <taxon>Bacillati</taxon>
        <taxon>Actinomycetota</taxon>
        <taxon>Actinomycetes</taxon>
        <taxon>Micrococcales</taxon>
        <taxon>Micrococcaceae</taxon>
        <taxon>Arthrobacter</taxon>
    </lineage>
</organism>
<dbReference type="PANTHER" id="PTHR21666:SF289">
    <property type="entry name" value="L-ALA--D-GLU ENDOPEPTIDASE"/>
    <property type="match status" value="1"/>
</dbReference>
<keyword evidence="1" id="KW-0732">Signal</keyword>
<accession>A0A975R1Y8</accession>
<evidence type="ECO:0000256" key="2">
    <source>
        <dbReference type="SAM" id="MobiDB-lite"/>
    </source>
</evidence>
<dbReference type="InterPro" id="IPR011055">
    <property type="entry name" value="Dup_hybrid_motif"/>
</dbReference>
<sequence length="201" mass="21266">MNRIRRRRLAGFGAALRLPVRVGYRTGRWAAVALLAAVAVSPSLAGPGPEAKAASGPGSSRFEPEWSWPLSPAPTVQRFFQPPAQRWLPGHRGVDLPAEPGTAVLSPEAGTVVFAGWVVNRPVLTVDLGSGVLASFEPVQAVKADGTKVSEGEVIGHVGAPAEPGHCPASCLHWGVRVHGNYVNPLNYVTDRRPSILLPLE</sequence>
<feature type="domain" description="M23ase beta-sheet core" evidence="3">
    <location>
        <begin position="90"/>
        <end position="185"/>
    </location>
</feature>
<name>A0A975R1Y8_9MICC</name>
<dbReference type="KEGG" id="ajg:KKR91_05480"/>
<dbReference type="InterPro" id="IPR050570">
    <property type="entry name" value="Cell_wall_metabolism_enzyme"/>
</dbReference>
<dbReference type="RefSeq" id="WP_210230503.1">
    <property type="nucleotide sequence ID" value="NZ_CP076022.1"/>
</dbReference>
<dbReference type="Gene3D" id="2.70.70.10">
    <property type="entry name" value="Glucose Permease (Domain IIA)"/>
    <property type="match status" value="1"/>
</dbReference>
<dbReference type="AlphaFoldDB" id="A0A975R1Y8"/>
<feature type="region of interest" description="Disordered" evidence="2">
    <location>
        <begin position="45"/>
        <end position="65"/>
    </location>
</feature>
<dbReference type="EMBL" id="CP076022">
    <property type="protein sequence ID" value="QWC11043.1"/>
    <property type="molecule type" value="Genomic_DNA"/>
</dbReference>